<evidence type="ECO:0000256" key="1">
    <source>
        <dbReference type="SAM" id="MobiDB-lite"/>
    </source>
</evidence>
<feature type="region of interest" description="Disordered" evidence="1">
    <location>
        <begin position="349"/>
        <end position="370"/>
    </location>
</feature>
<protein>
    <recommendedName>
        <fullName evidence="2">HAT C-terminal dimerisation domain-containing protein</fullName>
    </recommendedName>
</protein>
<evidence type="ECO:0000313" key="3">
    <source>
        <dbReference type="EMBL" id="RKK57416.1"/>
    </source>
</evidence>
<evidence type="ECO:0000259" key="2">
    <source>
        <dbReference type="Pfam" id="PF05699"/>
    </source>
</evidence>
<dbReference type="VEuPathDB" id="FungiDB:HZS61_008557"/>
<gene>
    <name evidence="3" type="ORF">BFJ69_g17504</name>
</gene>
<dbReference type="VEuPathDB" id="FungiDB:FOXG_20829"/>
<dbReference type="AlphaFoldDB" id="A0A420M823"/>
<dbReference type="InterPro" id="IPR012337">
    <property type="entry name" value="RNaseH-like_sf"/>
</dbReference>
<organism evidence="3 4">
    <name type="scientific">Fusarium oxysporum</name>
    <name type="common">Fusarium vascular wilt</name>
    <dbReference type="NCBI Taxonomy" id="5507"/>
    <lineage>
        <taxon>Eukaryota</taxon>
        <taxon>Fungi</taxon>
        <taxon>Dikarya</taxon>
        <taxon>Ascomycota</taxon>
        <taxon>Pezizomycotina</taxon>
        <taxon>Sordariomycetes</taxon>
        <taxon>Hypocreomycetidae</taxon>
        <taxon>Hypocreales</taxon>
        <taxon>Nectriaceae</taxon>
        <taxon>Fusarium</taxon>
        <taxon>Fusarium oxysporum species complex</taxon>
    </lineage>
</organism>
<reference evidence="3 4" key="1">
    <citation type="journal article" date="2018" name="Sci. Rep.">
        <title>Characterisation of pathogen-specific regions and novel effector candidates in Fusarium oxysporum f. sp. cepae.</title>
        <authorList>
            <person name="Armitage A.D."/>
            <person name="Taylor A."/>
            <person name="Sobczyk M.K."/>
            <person name="Baxter L."/>
            <person name="Greenfield B.P."/>
            <person name="Bates H.J."/>
            <person name="Wilson F."/>
            <person name="Jackson A.C."/>
            <person name="Ott S."/>
            <person name="Harrison R.J."/>
            <person name="Clarkson J.P."/>
        </authorList>
    </citation>
    <scope>NUCLEOTIDE SEQUENCE [LARGE SCALE GENOMIC DNA]</scope>
    <source>
        <strain evidence="3 4">Fo_A13</strain>
    </source>
</reference>
<dbReference type="SUPFAM" id="SSF53098">
    <property type="entry name" value="Ribonuclease H-like"/>
    <property type="match status" value="1"/>
</dbReference>
<dbReference type="EMBL" id="MRCX01000847">
    <property type="protein sequence ID" value="RKK57416.1"/>
    <property type="molecule type" value="Genomic_DNA"/>
</dbReference>
<dbReference type="PANTHER" id="PTHR47611:SF1">
    <property type="entry name" value="CCHC-TYPE DOMAIN-CONTAINING PROTEIN"/>
    <property type="match status" value="1"/>
</dbReference>
<feature type="domain" description="HAT C-terminal dimerisation" evidence="2">
    <location>
        <begin position="94"/>
        <end position="175"/>
    </location>
</feature>
<sequence length="370" mass="41783">MSKLDKYRNLMERSVVYWAAMILHPGYGIGFLQLRLPNQVDSILRDFRDYFDRHYAQGNQAPVSPDSPPAFHGSKLLLRTANFPKKARKEAPDEINLYLQMVPEEDFKEEQLLQWWLGRKTQFPRLFNMAMDLLSISAMSSENERVFSAAKLTISSQRNALHWVTVEALQCLRNWARTDDWLWYKNAARHHNTALRGFREDINHMVIKDYSNSDALFACSILNIIYAFGMLGSHHNSPNGESGLRNRSIRILGGEWISMVRGVGAIIQPAVYERIRLGPLAQLLSSDRWDELDLDSDLAVQDERFPVVPETWAALAAPDIDVTIKLGACSDGATSILCNSRAIPLSPAGTPAWHKRGRRNGHSIGSGLGP</sequence>
<proteinExistence type="predicted"/>
<dbReference type="Proteomes" id="UP000285084">
    <property type="component" value="Unassembled WGS sequence"/>
</dbReference>
<accession>A0A420M823</accession>
<dbReference type="PANTHER" id="PTHR47611">
    <property type="entry name" value="HAT DIMERISATION DOMAIN, C-TERMINAL"/>
    <property type="match status" value="1"/>
</dbReference>
<dbReference type="InterPro" id="IPR008906">
    <property type="entry name" value="HATC_C_dom"/>
</dbReference>
<dbReference type="Pfam" id="PF05699">
    <property type="entry name" value="Dimer_Tnp_hAT"/>
    <property type="match status" value="1"/>
</dbReference>
<dbReference type="GO" id="GO:0046983">
    <property type="term" value="F:protein dimerization activity"/>
    <property type="evidence" value="ECO:0007669"/>
    <property type="project" value="InterPro"/>
</dbReference>
<comment type="caution">
    <text evidence="3">The sequence shown here is derived from an EMBL/GenBank/DDBJ whole genome shotgun (WGS) entry which is preliminary data.</text>
</comment>
<name>A0A420M823_FUSOX</name>
<evidence type="ECO:0000313" key="4">
    <source>
        <dbReference type="Proteomes" id="UP000285084"/>
    </source>
</evidence>